<dbReference type="EMBL" id="MNZO01000029">
    <property type="protein sequence ID" value="OIP87112.1"/>
    <property type="molecule type" value="Genomic_DNA"/>
</dbReference>
<evidence type="ECO:0000313" key="3">
    <source>
        <dbReference type="EMBL" id="OIP87112.1"/>
    </source>
</evidence>
<dbReference type="SUPFAM" id="SSF52540">
    <property type="entry name" value="P-loop containing nucleoside triphosphate hydrolases"/>
    <property type="match status" value="1"/>
</dbReference>
<dbReference type="PANTHER" id="PTHR30486">
    <property type="entry name" value="TWITCHING MOTILITY PROTEIN PILT"/>
    <property type="match status" value="1"/>
</dbReference>
<gene>
    <name evidence="3" type="ORF">AUK05_02075</name>
</gene>
<dbReference type="CDD" id="cd01131">
    <property type="entry name" value="PilT"/>
    <property type="match status" value="1"/>
</dbReference>
<name>A0A1J5I7A7_9BACT</name>
<reference evidence="3 4" key="1">
    <citation type="journal article" date="2016" name="Environ. Microbiol.">
        <title>Genomic resolution of a cold subsurface aquifer community provides metabolic insights for novel microbes adapted to high CO concentrations.</title>
        <authorList>
            <person name="Probst A.J."/>
            <person name="Castelle C.J."/>
            <person name="Singh A."/>
            <person name="Brown C.T."/>
            <person name="Anantharaman K."/>
            <person name="Sharon I."/>
            <person name="Hug L.A."/>
            <person name="Burstein D."/>
            <person name="Emerson J.B."/>
            <person name="Thomas B.C."/>
            <person name="Banfield J.F."/>
        </authorList>
    </citation>
    <scope>NUCLEOTIDE SEQUENCE [LARGE SCALE GENOMIC DNA]</scope>
    <source>
        <strain evidence="3">CG2_30_35_20</strain>
    </source>
</reference>
<evidence type="ECO:0000313" key="4">
    <source>
        <dbReference type="Proteomes" id="UP000182344"/>
    </source>
</evidence>
<dbReference type="Pfam" id="PF00437">
    <property type="entry name" value="T2SSE"/>
    <property type="match status" value="1"/>
</dbReference>
<dbReference type="Gene3D" id="3.40.50.300">
    <property type="entry name" value="P-loop containing nucleotide triphosphate hydrolases"/>
    <property type="match status" value="1"/>
</dbReference>
<dbReference type="InterPro" id="IPR027417">
    <property type="entry name" value="P-loop_NTPase"/>
</dbReference>
<dbReference type="GO" id="GO:0016887">
    <property type="term" value="F:ATP hydrolysis activity"/>
    <property type="evidence" value="ECO:0007669"/>
    <property type="project" value="InterPro"/>
</dbReference>
<comment type="caution">
    <text evidence="3">The sequence shown here is derived from an EMBL/GenBank/DDBJ whole genome shotgun (WGS) entry which is preliminary data.</text>
</comment>
<dbReference type="NCBIfam" id="TIGR01420">
    <property type="entry name" value="pilT_fam"/>
    <property type="match status" value="1"/>
</dbReference>
<dbReference type="InterPro" id="IPR050921">
    <property type="entry name" value="T4SS_GSP_E_ATPase"/>
</dbReference>
<dbReference type="GO" id="GO:0005524">
    <property type="term" value="F:ATP binding"/>
    <property type="evidence" value="ECO:0007669"/>
    <property type="project" value="InterPro"/>
</dbReference>
<dbReference type="InterPro" id="IPR006321">
    <property type="entry name" value="PilT/PilU"/>
</dbReference>
<proteinExistence type="inferred from homology"/>
<evidence type="ECO:0000256" key="1">
    <source>
        <dbReference type="ARBA" id="ARBA00006611"/>
    </source>
</evidence>
<dbReference type="Gene3D" id="3.30.450.90">
    <property type="match status" value="1"/>
</dbReference>
<dbReference type="AlphaFoldDB" id="A0A1J5I7A7"/>
<feature type="domain" description="Bacterial type II secretion system protein E" evidence="2">
    <location>
        <begin position="5"/>
        <end position="279"/>
    </location>
</feature>
<dbReference type="InterPro" id="IPR001482">
    <property type="entry name" value="T2SS/T4SS_dom"/>
</dbReference>
<organism evidence="3 4">
    <name type="scientific">Candidatus Shapirobacteria bacterium CG2_30_35_20</name>
    <dbReference type="NCBI Taxonomy" id="1805376"/>
    <lineage>
        <taxon>Bacteria</taxon>
        <taxon>Candidatus Shapironibacteriota</taxon>
    </lineage>
</organism>
<accession>A0A1J5I7A7</accession>
<evidence type="ECO:0000259" key="2">
    <source>
        <dbReference type="Pfam" id="PF00437"/>
    </source>
</evidence>
<sequence>MDIKIETLLKLALQNKASDVHLTSVMLPKFRINGELVSLGNFQMPEIGEMGEMILSILNQEQKDKFETEKDLDFSITLGEVRFRANVFFDNGNPAMVLRVIPFDIPDMVSLNLPPVLNTFLKIKQGFVLITGPTGQGKSTTAASMLNEINTQFGGHIITVEDPIEYVIKPLKSLVSQRELGADTKSFDRALRSVLRQDPNVVFVGEMRDLETIQLALTVAETGHLVFSTLHTNSAAQTIDRIVDVFPENSKTQIRTQLASVLTAVVSQRLLPTVDEGRRVPAMEVLIANSAIKNIIREGKTFLIDNVIQTGGDMGMFSMEMSLAKLIKQGQVSEEMAMSFTLKPTELQSLLRSIR</sequence>
<dbReference type="Proteomes" id="UP000182344">
    <property type="component" value="Unassembled WGS sequence"/>
</dbReference>
<dbReference type="STRING" id="1805376.AUK05_02075"/>
<comment type="similarity">
    <text evidence="1">Belongs to the GSP E family.</text>
</comment>
<protein>
    <recommendedName>
        <fullName evidence="2">Bacterial type II secretion system protein E domain-containing protein</fullName>
    </recommendedName>
</protein>